<evidence type="ECO:0000256" key="6">
    <source>
        <dbReference type="ARBA" id="ARBA00023136"/>
    </source>
</evidence>
<name>A0A6A5Z7W7_9PLEO</name>
<feature type="transmembrane region" description="Helical" evidence="7">
    <location>
        <begin position="363"/>
        <end position="382"/>
    </location>
</feature>
<accession>A0A6A5Z7W7</accession>
<keyword evidence="5 7" id="KW-1133">Transmembrane helix</keyword>
<dbReference type="GO" id="GO:0016020">
    <property type="term" value="C:membrane"/>
    <property type="evidence" value="ECO:0007669"/>
    <property type="project" value="UniProtKB-SubCell"/>
</dbReference>
<keyword evidence="7" id="KW-0406">Ion transport</keyword>
<keyword evidence="9" id="KW-1185">Reference proteome</keyword>
<keyword evidence="6 7" id="KW-0472">Membrane</keyword>
<dbReference type="Proteomes" id="UP000799770">
    <property type="component" value="Unassembled WGS sequence"/>
</dbReference>
<evidence type="ECO:0000256" key="5">
    <source>
        <dbReference type="ARBA" id="ARBA00022989"/>
    </source>
</evidence>
<dbReference type="OrthoDB" id="648861at2759"/>
<dbReference type="Gene3D" id="1.20.1250.20">
    <property type="entry name" value="MFS general substrate transporter like domains"/>
    <property type="match status" value="1"/>
</dbReference>
<evidence type="ECO:0000256" key="3">
    <source>
        <dbReference type="ARBA" id="ARBA00022448"/>
    </source>
</evidence>
<feature type="transmembrane region" description="Helical" evidence="7">
    <location>
        <begin position="457"/>
        <end position="477"/>
    </location>
</feature>
<keyword evidence="3 7" id="KW-0813">Transport</keyword>
<evidence type="ECO:0000313" key="8">
    <source>
        <dbReference type="EMBL" id="KAF2115144.1"/>
    </source>
</evidence>
<dbReference type="InterPro" id="IPR036259">
    <property type="entry name" value="MFS_trans_sf"/>
</dbReference>
<evidence type="ECO:0000256" key="1">
    <source>
        <dbReference type="ARBA" id="ARBA00004141"/>
    </source>
</evidence>
<feature type="transmembrane region" description="Helical" evidence="7">
    <location>
        <begin position="295"/>
        <end position="312"/>
    </location>
</feature>
<dbReference type="InterPro" id="IPR009716">
    <property type="entry name" value="Ferroportin-1"/>
</dbReference>
<dbReference type="Pfam" id="PF06963">
    <property type="entry name" value="FPN1"/>
    <property type="match status" value="1"/>
</dbReference>
<evidence type="ECO:0000256" key="7">
    <source>
        <dbReference type="RuleBase" id="RU365065"/>
    </source>
</evidence>
<feature type="transmembrane region" description="Helical" evidence="7">
    <location>
        <begin position="83"/>
        <end position="101"/>
    </location>
</feature>
<reference evidence="8" key="1">
    <citation type="journal article" date="2020" name="Stud. Mycol.">
        <title>101 Dothideomycetes genomes: a test case for predicting lifestyles and emergence of pathogens.</title>
        <authorList>
            <person name="Haridas S."/>
            <person name="Albert R."/>
            <person name="Binder M."/>
            <person name="Bloem J."/>
            <person name="Labutti K."/>
            <person name="Salamov A."/>
            <person name="Andreopoulos B."/>
            <person name="Baker S."/>
            <person name="Barry K."/>
            <person name="Bills G."/>
            <person name="Bluhm B."/>
            <person name="Cannon C."/>
            <person name="Castanera R."/>
            <person name="Culley D."/>
            <person name="Daum C."/>
            <person name="Ezra D."/>
            <person name="Gonzalez J."/>
            <person name="Henrissat B."/>
            <person name="Kuo A."/>
            <person name="Liang C."/>
            <person name="Lipzen A."/>
            <person name="Lutzoni F."/>
            <person name="Magnuson J."/>
            <person name="Mondo S."/>
            <person name="Nolan M."/>
            <person name="Ohm R."/>
            <person name="Pangilinan J."/>
            <person name="Park H.-J."/>
            <person name="Ramirez L."/>
            <person name="Alfaro M."/>
            <person name="Sun H."/>
            <person name="Tritt A."/>
            <person name="Yoshinaga Y."/>
            <person name="Zwiers L.-H."/>
            <person name="Turgeon B."/>
            <person name="Goodwin S."/>
            <person name="Spatafora J."/>
            <person name="Crous P."/>
            <person name="Grigoriev I."/>
        </authorList>
    </citation>
    <scope>NUCLEOTIDE SEQUENCE</scope>
    <source>
        <strain evidence="8">CBS 627.86</strain>
    </source>
</reference>
<evidence type="ECO:0000313" key="9">
    <source>
        <dbReference type="Proteomes" id="UP000799770"/>
    </source>
</evidence>
<comment type="similarity">
    <text evidence="2 7">Belongs to the ferroportin (FP) (TC 2.A.100) family. SLC40A subfamily.</text>
</comment>
<dbReference type="GO" id="GO:0005381">
    <property type="term" value="F:iron ion transmembrane transporter activity"/>
    <property type="evidence" value="ECO:0007669"/>
    <property type="project" value="UniProtKB-UniRule"/>
</dbReference>
<protein>
    <recommendedName>
        <fullName evidence="7">Solute carrier family 40 member</fullName>
    </recommendedName>
</protein>
<evidence type="ECO:0000256" key="2">
    <source>
        <dbReference type="ARBA" id="ARBA00006279"/>
    </source>
</evidence>
<dbReference type="PANTHER" id="PTHR11660">
    <property type="entry name" value="SOLUTE CARRIER FAMILY 40 MEMBER"/>
    <property type="match status" value="1"/>
</dbReference>
<proteinExistence type="inferred from homology"/>
<comment type="function">
    <text evidence="7">May be involved in iron transport and iron homeostasis.</text>
</comment>
<organism evidence="8 9">
    <name type="scientific">Lophiotrema nucula</name>
    <dbReference type="NCBI Taxonomy" id="690887"/>
    <lineage>
        <taxon>Eukaryota</taxon>
        <taxon>Fungi</taxon>
        <taxon>Dikarya</taxon>
        <taxon>Ascomycota</taxon>
        <taxon>Pezizomycotina</taxon>
        <taxon>Dothideomycetes</taxon>
        <taxon>Pleosporomycetidae</taxon>
        <taxon>Pleosporales</taxon>
        <taxon>Lophiotremataceae</taxon>
        <taxon>Lophiotrema</taxon>
    </lineage>
</organism>
<gene>
    <name evidence="8" type="ORF">BDV96DRAFT_613084</name>
</gene>
<dbReference type="CDD" id="cd17480">
    <property type="entry name" value="MFS_SLC40A1_like"/>
    <property type="match status" value="1"/>
</dbReference>
<comment type="caution">
    <text evidence="7">Lacks conserved residue(s) required for the propagation of feature annotation.</text>
</comment>
<dbReference type="AlphaFoldDB" id="A0A6A5Z7W7"/>
<dbReference type="EMBL" id="ML977324">
    <property type="protein sequence ID" value="KAF2115144.1"/>
    <property type="molecule type" value="Genomic_DNA"/>
</dbReference>
<dbReference type="PANTHER" id="PTHR11660:SF57">
    <property type="entry name" value="SOLUTE CARRIER FAMILY 40 MEMBER"/>
    <property type="match status" value="1"/>
</dbReference>
<comment type="subcellular location">
    <subcellularLocation>
        <location evidence="1 7">Membrane</location>
        <topology evidence="1 7">Multi-pass membrane protein</topology>
    </subcellularLocation>
</comment>
<evidence type="ECO:0000256" key="4">
    <source>
        <dbReference type="ARBA" id="ARBA00022692"/>
    </source>
</evidence>
<dbReference type="SUPFAM" id="SSF103473">
    <property type="entry name" value="MFS general substrate transporter"/>
    <property type="match status" value="1"/>
</dbReference>
<keyword evidence="4 7" id="KW-0812">Transmembrane</keyword>
<feature type="transmembrane region" description="Helical" evidence="7">
    <location>
        <begin position="58"/>
        <end position="77"/>
    </location>
</feature>
<sequence>MVLTAKRRAHLKLSNLAQSDDSTLDFSETPADAEGISRRAVLWRLYLSHILSTWNARTFEFGAVVFLAAIFPGTLFYASCYALIRSAAAAVLSSYIGGLVDRTHRLTTIRQSIIWQRVPVAISCLLLVFMLARTNDKTLTLICFAISIVLAGIEKLAFIGNTVSIERDWLIVISDSLGVGRQDLNSTMRRIDLACKLVAPLCISFVDGYSTNIAIWVVFGQNALSVVFEYFAIAQVFKAVPALGGRGSRETRLGYSHVQTNATTQEHHITSNSRSLLMHLRDSIRPWKDYIQNPAFLASFSLAILYLTVLSFASQMTTYLLTLGFSSVQVSFMRLVAVVLELSATCAAPVLMTRIGAVRSGLWFINEQLVSVALAVGLYSLVDAQTKAAGMSLVLGVTLSRVGLWGFDLCVQYLVQEDAPEDSRGSFSAIEVALQNLFELASFATTMIFYRPQDFKYPIYISCGAVAVSSVCFAGFVRQKRGHLLHTSKCFKREGRAKYNVLSTVQEELEVMASEERQP</sequence>
<feature type="transmembrane region" description="Helical" evidence="7">
    <location>
        <begin position="332"/>
        <end position="351"/>
    </location>
</feature>
<feature type="transmembrane region" description="Helical" evidence="7">
    <location>
        <begin position="138"/>
        <end position="158"/>
    </location>
</feature>
<feature type="transmembrane region" description="Helical" evidence="7">
    <location>
        <begin position="113"/>
        <end position="132"/>
    </location>
</feature>